<accession>A0A5B9Q643</accession>
<sequence precursor="true">MKTLYSLLNSTPLSPLRLTIIAASFLSSSCYLWSAPTTQSKSEQEHTPPDAANAPMESYQAQIPGSEVTFEMIAIPGGQFEQGSSHSDGNADEQPVVRVEVPAFWMGKHEVTWAEYKQFMKLCSIFEKFDDREIRQVTDENEIDAISAPSKLYDPSFTFQAGEEPDQPAVSMSQFAAKQYTKWLSLLTGDFYRLPTESEWEYACRAGTTTAYYFGDDPDLIDEYAWTDDNAEYETHPVGQKLPNAWGLYDMHGNAAEWVLDEYRPGWYASLPTRLCTTEETLCWPSKLYPRVLRGGSMYVLPADCRSASRRASNDEDLRSYDPNTPKSPWWFASDEAIDIGFRIVRPLETPSREEQEKYWQADVPSITSDVNRRIDQEGRGERGLVDPELPQAISSLRDSSGAKAKSP</sequence>
<feature type="region of interest" description="Disordered" evidence="1">
    <location>
        <begin position="370"/>
        <end position="408"/>
    </location>
</feature>
<name>A0A5B9Q643_9BACT</name>
<keyword evidence="5" id="KW-1185">Reference proteome</keyword>
<evidence type="ECO:0000313" key="4">
    <source>
        <dbReference type="EMBL" id="QEG34457.1"/>
    </source>
</evidence>
<proteinExistence type="predicted"/>
<feature type="compositionally biased region" description="Basic and acidic residues" evidence="1">
    <location>
        <begin position="371"/>
        <end position="386"/>
    </location>
</feature>
<dbReference type="EC" id="2.7.11.1" evidence="4"/>
<dbReference type="Gene3D" id="3.90.1580.10">
    <property type="entry name" value="paralog of FGE (formylglycine-generating enzyme)"/>
    <property type="match status" value="1"/>
</dbReference>
<evidence type="ECO:0000313" key="5">
    <source>
        <dbReference type="Proteomes" id="UP000323917"/>
    </source>
</evidence>
<evidence type="ECO:0000256" key="1">
    <source>
        <dbReference type="SAM" id="MobiDB-lite"/>
    </source>
</evidence>
<dbReference type="EMBL" id="CP042913">
    <property type="protein sequence ID" value="QEG34457.1"/>
    <property type="molecule type" value="Genomic_DNA"/>
</dbReference>
<dbReference type="InterPro" id="IPR016187">
    <property type="entry name" value="CTDL_fold"/>
</dbReference>
<feature type="chain" id="PRO_5022841781" evidence="2">
    <location>
        <begin position="35"/>
        <end position="408"/>
    </location>
</feature>
<dbReference type="Proteomes" id="UP000323917">
    <property type="component" value="Chromosome"/>
</dbReference>
<dbReference type="AlphaFoldDB" id="A0A5B9Q643"/>
<dbReference type="InterPro" id="IPR005532">
    <property type="entry name" value="SUMF_dom"/>
</dbReference>
<keyword evidence="4" id="KW-0418">Kinase</keyword>
<evidence type="ECO:0000259" key="3">
    <source>
        <dbReference type="Pfam" id="PF03781"/>
    </source>
</evidence>
<keyword evidence="4" id="KW-0808">Transferase</keyword>
<dbReference type="OrthoDB" id="9812426at2"/>
<dbReference type="PANTHER" id="PTHR23150">
    <property type="entry name" value="SULFATASE MODIFYING FACTOR 1, 2"/>
    <property type="match status" value="1"/>
</dbReference>
<gene>
    <name evidence="4" type="primary">pkn1_2</name>
    <name evidence="4" type="ORF">Pr1d_17370</name>
</gene>
<dbReference type="KEGG" id="bgok:Pr1d_17370"/>
<reference evidence="4 5" key="1">
    <citation type="submission" date="2019-08" db="EMBL/GenBank/DDBJ databases">
        <title>Deep-cultivation of Planctomycetes and their phenomic and genomic characterization uncovers novel biology.</title>
        <authorList>
            <person name="Wiegand S."/>
            <person name="Jogler M."/>
            <person name="Boedeker C."/>
            <person name="Pinto D."/>
            <person name="Vollmers J."/>
            <person name="Rivas-Marin E."/>
            <person name="Kohn T."/>
            <person name="Peeters S.H."/>
            <person name="Heuer A."/>
            <person name="Rast P."/>
            <person name="Oberbeckmann S."/>
            <person name="Bunk B."/>
            <person name="Jeske O."/>
            <person name="Meyerdierks A."/>
            <person name="Storesund J.E."/>
            <person name="Kallscheuer N."/>
            <person name="Luecker S."/>
            <person name="Lage O.M."/>
            <person name="Pohl T."/>
            <person name="Merkel B.J."/>
            <person name="Hornburger P."/>
            <person name="Mueller R.-W."/>
            <person name="Bruemmer F."/>
            <person name="Labrenz M."/>
            <person name="Spormann A.M."/>
            <person name="Op den Camp H."/>
            <person name="Overmann J."/>
            <person name="Amann R."/>
            <person name="Jetten M.S.M."/>
            <person name="Mascher T."/>
            <person name="Medema M.H."/>
            <person name="Devos D.P."/>
            <person name="Kaster A.-K."/>
            <person name="Ovreas L."/>
            <person name="Rohde M."/>
            <person name="Galperin M.Y."/>
            <person name="Jogler C."/>
        </authorList>
    </citation>
    <scope>NUCLEOTIDE SEQUENCE [LARGE SCALE GENOMIC DNA]</scope>
    <source>
        <strain evidence="4 5">Pr1d</strain>
    </source>
</reference>
<dbReference type="PROSITE" id="PS51257">
    <property type="entry name" value="PROKAR_LIPOPROTEIN"/>
    <property type="match status" value="1"/>
</dbReference>
<feature type="domain" description="Sulfatase-modifying factor enzyme-like" evidence="3">
    <location>
        <begin position="71"/>
        <end position="318"/>
    </location>
</feature>
<feature type="signal peptide" evidence="2">
    <location>
        <begin position="1"/>
        <end position="34"/>
    </location>
</feature>
<dbReference type="InterPro" id="IPR051043">
    <property type="entry name" value="Sulfatase_Mod_Factor_Kinase"/>
</dbReference>
<organism evidence="4 5">
    <name type="scientific">Bythopirellula goksoeyrii</name>
    <dbReference type="NCBI Taxonomy" id="1400387"/>
    <lineage>
        <taxon>Bacteria</taxon>
        <taxon>Pseudomonadati</taxon>
        <taxon>Planctomycetota</taxon>
        <taxon>Planctomycetia</taxon>
        <taxon>Pirellulales</taxon>
        <taxon>Lacipirellulaceae</taxon>
        <taxon>Bythopirellula</taxon>
    </lineage>
</organism>
<dbReference type="Pfam" id="PF03781">
    <property type="entry name" value="FGE-sulfatase"/>
    <property type="match status" value="1"/>
</dbReference>
<dbReference type="PANTHER" id="PTHR23150:SF19">
    <property type="entry name" value="FORMYLGLYCINE-GENERATING ENZYME"/>
    <property type="match status" value="1"/>
</dbReference>
<dbReference type="SUPFAM" id="SSF56436">
    <property type="entry name" value="C-type lectin-like"/>
    <property type="match status" value="1"/>
</dbReference>
<dbReference type="GO" id="GO:0120147">
    <property type="term" value="F:formylglycine-generating oxidase activity"/>
    <property type="evidence" value="ECO:0007669"/>
    <property type="project" value="TreeGrafter"/>
</dbReference>
<dbReference type="InterPro" id="IPR042095">
    <property type="entry name" value="SUMF_sf"/>
</dbReference>
<protein>
    <submittedName>
        <fullName evidence="4">Serine/threonine-protein kinase pkn1</fullName>
        <ecNumber evidence="4">2.7.11.1</ecNumber>
    </submittedName>
</protein>
<evidence type="ECO:0000256" key="2">
    <source>
        <dbReference type="SAM" id="SignalP"/>
    </source>
</evidence>
<dbReference type="GO" id="GO:0004674">
    <property type="term" value="F:protein serine/threonine kinase activity"/>
    <property type="evidence" value="ECO:0007669"/>
    <property type="project" value="UniProtKB-EC"/>
</dbReference>
<keyword evidence="2" id="KW-0732">Signal</keyword>